<dbReference type="Proteomes" id="UP000000771">
    <property type="component" value="Chromosome"/>
</dbReference>
<dbReference type="STRING" id="525909.Afer_1372"/>
<evidence type="ECO:0000259" key="4">
    <source>
        <dbReference type="PROSITE" id="PS50977"/>
    </source>
</evidence>
<dbReference type="HOGENOM" id="CLU_069356_12_4_11"/>
<dbReference type="eggNOG" id="COG1309">
    <property type="taxonomic scope" value="Bacteria"/>
</dbReference>
<gene>
    <name evidence="5" type="ordered locus">Afer_1372</name>
</gene>
<dbReference type="PROSITE" id="PS01081">
    <property type="entry name" value="HTH_TETR_1"/>
    <property type="match status" value="1"/>
</dbReference>
<dbReference type="GO" id="GO:0000976">
    <property type="term" value="F:transcription cis-regulatory region binding"/>
    <property type="evidence" value="ECO:0007669"/>
    <property type="project" value="TreeGrafter"/>
</dbReference>
<dbReference type="RefSeq" id="WP_015798782.1">
    <property type="nucleotide sequence ID" value="NC_013124.1"/>
</dbReference>
<evidence type="ECO:0000256" key="3">
    <source>
        <dbReference type="SAM" id="Coils"/>
    </source>
</evidence>
<dbReference type="Gene3D" id="1.10.10.60">
    <property type="entry name" value="Homeodomain-like"/>
    <property type="match status" value="1"/>
</dbReference>
<dbReference type="AlphaFoldDB" id="C7LZZ0"/>
<keyword evidence="6" id="KW-1185">Reference proteome</keyword>
<dbReference type="PROSITE" id="PS50977">
    <property type="entry name" value="HTH_TETR_2"/>
    <property type="match status" value="1"/>
</dbReference>
<dbReference type="Pfam" id="PF00440">
    <property type="entry name" value="TetR_N"/>
    <property type="match status" value="1"/>
</dbReference>
<dbReference type="PANTHER" id="PTHR30055">
    <property type="entry name" value="HTH-TYPE TRANSCRIPTIONAL REGULATOR RUTR"/>
    <property type="match status" value="1"/>
</dbReference>
<keyword evidence="1 2" id="KW-0238">DNA-binding</keyword>
<proteinExistence type="predicted"/>
<dbReference type="Pfam" id="PF17932">
    <property type="entry name" value="TetR_C_24"/>
    <property type="match status" value="1"/>
</dbReference>
<dbReference type="PANTHER" id="PTHR30055:SF146">
    <property type="entry name" value="HTH-TYPE TRANSCRIPTIONAL DUAL REGULATOR CECR"/>
    <property type="match status" value="1"/>
</dbReference>
<dbReference type="SUPFAM" id="SSF46689">
    <property type="entry name" value="Homeodomain-like"/>
    <property type="match status" value="1"/>
</dbReference>
<dbReference type="PRINTS" id="PR00455">
    <property type="entry name" value="HTHTETR"/>
</dbReference>
<dbReference type="OrthoDB" id="1669699at2"/>
<dbReference type="EMBL" id="CP001631">
    <property type="protein sequence ID" value="ACU54298.1"/>
    <property type="molecule type" value="Genomic_DNA"/>
</dbReference>
<feature type="DNA-binding region" description="H-T-H motif" evidence="2">
    <location>
        <begin position="30"/>
        <end position="49"/>
    </location>
</feature>
<evidence type="ECO:0000256" key="2">
    <source>
        <dbReference type="PROSITE-ProRule" id="PRU00335"/>
    </source>
</evidence>
<dbReference type="GO" id="GO:0003700">
    <property type="term" value="F:DNA-binding transcription factor activity"/>
    <property type="evidence" value="ECO:0007669"/>
    <property type="project" value="TreeGrafter"/>
</dbReference>
<dbReference type="InterPro" id="IPR036271">
    <property type="entry name" value="Tet_transcr_reg_TetR-rel_C_sf"/>
</dbReference>
<sequence length="210" mass="23484">MTVPSDEHRRSEIVRAASILFAREGFRGTSMAMLAKAVGLSKPALYHYFSTKESILAAILLDYALDLAEEVEAIGAKEGTAEARLRALICRLVERYQVEADVHRVQLNDLERLDDAERRAVRDAERRVVRVMERLVAELAPEMDPLELPVAAMSVFGIVNWYPTWFKEADGRLGRAEYGNWVADFVLAGLRSHQGTAHLASGSDGREERS</sequence>
<dbReference type="InterPro" id="IPR050109">
    <property type="entry name" value="HTH-type_TetR-like_transc_reg"/>
</dbReference>
<dbReference type="InterPro" id="IPR009057">
    <property type="entry name" value="Homeodomain-like_sf"/>
</dbReference>
<dbReference type="InterPro" id="IPR023772">
    <property type="entry name" value="DNA-bd_HTH_TetR-type_CS"/>
</dbReference>
<reference evidence="5 6" key="1">
    <citation type="journal article" date="2009" name="Stand. Genomic Sci.">
        <title>Complete genome sequence of Acidimicrobium ferrooxidans type strain (ICP).</title>
        <authorList>
            <person name="Clum A."/>
            <person name="Nolan M."/>
            <person name="Lang E."/>
            <person name="Glavina Del Rio T."/>
            <person name="Tice H."/>
            <person name="Copeland A."/>
            <person name="Cheng J.F."/>
            <person name="Lucas S."/>
            <person name="Chen F."/>
            <person name="Bruce D."/>
            <person name="Goodwin L."/>
            <person name="Pitluck S."/>
            <person name="Ivanova N."/>
            <person name="Mavrommatis K."/>
            <person name="Mikhailova N."/>
            <person name="Pati A."/>
            <person name="Chen A."/>
            <person name="Palaniappan K."/>
            <person name="Goker M."/>
            <person name="Spring S."/>
            <person name="Land M."/>
            <person name="Hauser L."/>
            <person name="Chang Y.J."/>
            <person name="Jeffries C.C."/>
            <person name="Chain P."/>
            <person name="Bristow J."/>
            <person name="Eisen J.A."/>
            <person name="Markowitz V."/>
            <person name="Hugenholtz P."/>
            <person name="Kyrpides N.C."/>
            <person name="Klenk H.P."/>
            <person name="Lapidus A."/>
        </authorList>
    </citation>
    <scope>NUCLEOTIDE SEQUENCE [LARGE SCALE GENOMIC DNA]</scope>
    <source>
        <strain evidence="6">DSM 10331 / JCM 15462 / NBRC 103882 / ICP</strain>
    </source>
</reference>
<keyword evidence="3" id="KW-0175">Coiled coil</keyword>
<dbReference type="InterPro" id="IPR041490">
    <property type="entry name" value="KstR2_TetR_C"/>
</dbReference>
<dbReference type="KEGG" id="afo:Afer_1372"/>
<feature type="domain" description="HTH tetR-type" evidence="4">
    <location>
        <begin position="7"/>
        <end position="67"/>
    </location>
</feature>
<dbReference type="InterPro" id="IPR001647">
    <property type="entry name" value="HTH_TetR"/>
</dbReference>
<dbReference type="Gene3D" id="1.10.357.10">
    <property type="entry name" value="Tetracycline Repressor, domain 2"/>
    <property type="match status" value="1"/>
</dbReference>
<evidence type="ECO:0000256" key="1">
    <source>
        <dbReference type="ARBA" id="ARBA00023125"/>
    </source>
</evidence>
<protein>
    <submittedName>
        <fullName evidence="5">Transcriptional regulator, TetR family</fullName>
    </submittedName>
</protein>
<dbReference type="SUPFAM" id="SSF48498">
    <property type="entry name" value="Tetracyclin repressor-like, C-terminal domain"/>
    <property type="match status" value="1"/>
</dbReference>
<accession>C7LZZ0</accession>
<feature type="coiled-coil region" evidence="3">
    <location>
        <begin position="93"/>
        <end position="127"/>
    </location>
</feature>
<organism evidence="5 6">
    <name type="scientific">Acidimicrobium ferrooxidans (strain DSM 10331 / JCM 15462 / NBRC 103882 / ICP)</name>
    <dbReference type="NCBI Taxonomy" id="525909"/>
    <lineage>
        <taxon>Bacteria</taxon>
        <taxon>Bacillati</taxon>
        <taxon>Actinomycetota</taxon>
        <taxon>Acidimicrobiia</taxon>
        <taxon>Acidimicrobiales</taxon>
        <taxon>Acidimicrobiaceae</taxon>
        <taxon>Acidimicrobium</taxon>
    </lineage>
</organism>
<evidence type="ECO:0000313" key="5">
    <source>
        <dbReference type="EMBL" id="ACU54298.1"/>
    </source>
</evidence>
<evidence type="ECO:0000313" key="6">
    <source>
        <dbReference type="Proteomes" id="UP000000771"/>
    </source>
</evidence>
<name>C7LZZ0_ACIFD</name>